<dbReference type="SUPFAM" id="SSF51219">
    <property type="entry name" value="TRAP-like"/>
    <property type="match status" value="1"/>
</dbReference>
<dbReference type="PATRIC" id="fig|859192.6.peg.1304"/>
<accession>S2ELF9</accession>
<comment type="caution">
    <text evidence="1">The sequence shown here is derived from an EMBL/GenBank/DDBJ whole genome shotgun (WGS) entry which is preliminary data.</text>
</comment>
<dbReference type="InterPro" id="IPR016031">
    <property type="entry name" value="Trp_RNA-bd_attenuator-like_dom"/>
</dbReference>
<dbReference type="InterPro" id="IPR036983">
    <property type="entry name" value="AIM24_sf"/>
</dbReference>
<dbReference type="PANTHER" id="PTHR43657:SF1">
    <property type="entry name" value="ALTERED INHERITANCE OF MITOCHONDRIA PROTEIN 24, MITOCHONDRIAL"/>
    <property type="match status" value="1"/>
</dbReference>
<dbReference type="InterPro" id="IPR002838">
    <property type="entry name" value="AIM24"/>
</dbReference>
<dbReference type="Pfam" id="PF01987">
    <property type="entry name" value="AIM24"/>
    <property type="match status" value="1"/>
</dbReference>
<reference evidence="1 2" key="1">
    <citation type="journal article" date="2012" name="J. Bacteriol.">
        <title>Genome Sequence of "Candidatus Nitrosoarchaeum limnia" BG20, a Low-Salinity Ammonia-Oxidizing Archaeon from the San Francisco Bay Estuary.</title>
        <authorList>
            <person name="Mosier A.C."/>
            <person name="Allen E.E."/>
            <person name="Kim M."/>
            <person name="Ferriera S."/>
            <person name="Francis C.A."/>
        </authorList>
    </citation>
    <scope>NUCLEOTIDE SEQUENCE [LARGE SCALE GENOMIC DNA]</scope>
    <source>
        <strain evidence="1 2">BG20</strain>
    </source>
</reference>
<dbReference type="RefSeq" id="WP_010192351.1">
    <property type="nucleotide sequence ID" value="NZ_AHJG01000186.1"/>
</dbReference>
<evidence type="ECO:0008006" key="3">
    <source>
        <dbReference type="Google" id="ProtNLM"/>
    </source>
</evidence>
<keyword evidence="2" id="KW-1185">Reference proteome</keyword>
<dbReference type="Gene3D" id="3.60.160.10">
    <property type="entry name" value="Mitochondrial biogenesis AIM24"/>
    <property type="match status" value="1"/>
</dbReference>
<dbReference type="OrthoDB" id="7592at2157"/>
<evidence type="ECO:0000313" key="1">
    <source>
        <dbReference type="EMBL" id="EPA05422.1"/>
    </source>
</evidence>
<dbReference type="AlphaFoldDB" id="S2ELF9"/>
<dbReference type="NCBIfam" id="TIGR00266">
    <property type="entry name" value="TIGR00266 family protein"/>
    <property type="match status" value="1"/>
</dbReference>
<evidence type="ECO:0000313" key="2">
    <source>
        <dbReference type="Proteomes" id="UP000014065"/>
    </source>
</evidence>
<organism evidence="1 2">
    <name type="scientific">Candidatus Nitrosarchaeum limnium BG20</name>
    <dbReference type="NCBI Taxonomy" id="859192"/>
    <lineage>
        <taxon>Archaea</taxon>
        <taxon>Nitrososphaerota</taxon>
        <taxon>Nitrososphaeria</taxon>
        <taxon>Nitrosopumilales</taxon>
        <taxon>Nitrosopumilaceae</taxon>
        <taxon>Nitrosarchaeum</taxon>
    </lineage>
</organism>
<sequence length="236" mass="25547">MEYQILKNPMSLLEVNLKKDESITAEAGALVFMQGDIQIDTKTRSGILKTLKVSILGNESFFVNKYTAKHDGCILGLTGPPVGDIIDIPINSNAGFIVQSGSYIASTPDVDIDTKWQGFTKGIFGSELFMLKATGDGTVFCNAYGGIIKKQILSGETFVLDNYHLVALSINSDYEVTKFGGLKNTILGGEGLVTKITGPATVYLQTKNLKELIDLLGVKHNQETQGNNFNIAGFRV</sequence>
<dbReference type="PANTHER" id="PTHR43657">
    <property type="entry name" value="TRYPTOPHAN RNA-BINDING ATTENUATOR PROTEIN-LIKE PROTEIN"/>
    <property type="match status" value="1"/>
</dbReference>
<protein>
    <recommendedName>
        <fullName evidence="3">TIGR00266 family protein</fullName>
    </recommendedName>
</protein>
<dbReference type="EMBL" id="AHJG01000186">
    <property type="protein sequence ID" value="EPA05422.1"/>
    <property type="molecule type" value="Genomic_DNA"/>
</dbReference>
<proteinExistence type="predicted"/>
<dbReference type="Proteomes" id="UP000014065">
    <property type="component" value="Unassembled WGS sequence"/>
</dbReference>
<name>S2ELF9_9ARCH</name>
<gene>
    <name evidence="1" type="ORF">BG20_I0697</name>
</gene>